<dbReference type="InterPro" id="IPR050259">
    <property type="entry name" value="SDR"/>
</dbReference>
<dbReference type="PANTHER" id="PTHR42879:SF2">
    <property type="entry name" value="3-OXOACYL-[ACYL-CARRIER-PROTEIN] REDUCTASE FABG"/>
    <property type="match status" value="1"/>
</dbReference>
<dbReference type="SUPFAM" id="SSF51735">
    <property type="entry name" value="NAD(P)-binding Rossmann-fold domains"/>
    <property type="match status" value="1"/>
</dbReference>
<comment type="caution">
    <text evidence="2">The sequence shown here is derived from an EMBL/GenBank/DDBJ whole genome shotgun (WGS) entry which is preliminary data.</text>
</comment>
<evidence type="ECO:0000313" key="2">
    <source>
        <dbReference type="EMBL" id="MCX2977193.1"/>
    </source>
</evidence>
<dbReference type="Proteomes" id="UP001143304">
    <property type="component" value="Unassembled WGS sequence"/>
</dbReference>
<gene>
    <name evidence="2" type="ORF">EYC82_07480</name>
</gene>
<dbReference type="Pfam" id="PF13561">
    <property type="entry name" value="adh_short_C2"/>
    <property type="match status" value="1"/>
</dbReference>
<organism evidence="2 3">
    <name type="scientific">Candidatus Marimicrobium litorale</name>
    <dbReference type="NCBI Taxonomy" id="2518991"/>
    <lineage>
        <taxon>Bacteria</taxon>
        <taxon>Pseudomonadati</taxon>
        <taxon>Pseudomonadota</taxon>
        <taxon>Gammaproteobacteria</taxon>
        <taxon>Cellvibrionales</taxon>
        <taxon>Halieaceae</taxon>
        <taxon>Marimicrobium</taxon>
    </lineage>
</organism>
<dbReference type="PANTHER" id="PTHR42879">
    <property type="entry name" value="3-OXOACYL-(ACYL-CARRIER-PROTEIN) REDUCTASE"/>
    <property type="match status" value="1"/>
</dbReference>
<protein>
    <submittedName>
        <fullName evidence="2">SDR family oxidoreductase</fullName>
    </submittedName>
</protein>
<dbReference type="Gene3D" id="3.40.50.720">
    <property type="entry name" value="NAD(P)-binding Rossmann-like Domain"/>
    <property type="match status" value="1"/>
</dbReference>
<dbReference type="InterPro" id="IPR002347">
    <property type="entry name" value="SDR_fam"/>
</dbReference>
<evidence type="ECO:0000313" key="3">
    <source>
        <dbReference type="Proteomes" id="UP001143304"/>
    </source>
</evidence>
<dbReference type="InterPro" id="IPR036291">
    <property type="entry name" value="NAD(P)-bd_dom_sf"/>
</dbReference>
<accession>A0ABT3T4K8</accession>
<comment type="similarity">
    <text evidence="1">Belongs to the short-chain dehydrogenases/reductases (SDR) family.</text>
</comment>
<dbReference type="CDD" id="cd05233">
    <property type="entry name" value="SDR_c"/>
    <property type="match status" value="1"/>
</dbReference>
<dbReference type="InterPro" id="IPR020904">
    <property type="entry name" value="Sc_DH/Rdtase_CS"/>
</dbReference>
<proteinExistence type="inferred from homology"/>
<dbReference type="PROSITE" id="PS00061">
    <property type="entry name" value="ADH_SHORT"/>
    <property type="match status" value="1"/>
</dbReference>
<sequence length="263" mass="27425">MGVDVTRLSVLSRSIAGSVAVVTGAASGMGRATAHLFADEGARLAIVDINEEGLHAVADEIRSVGGDVLPLVVDLSSRVAVEKAVAEVAAHFGAIDILVNNAGLVIPTEVDADNFAEAWDISLAVMTEAQAWAIRAALPSLRRSDHPRIVNIASTEAHGATRYNSAYSVAKHASIGLTRAMAVDLGKEGITVNCVCPGPIRTGITDGIQEDDKATFARRRTVLRRYGEPEEVAHATLSLVLPAASYITGATLLVDGGVTIRNA</sequence>
<dbReference type="PRINTS" id="PR00081">
    <property type="entry name" value="GDHRDH"/>
</dbReference>
<dbReference type="PRINTS" id="PR00080">
    <property type="entry name" value="SDRFAMILY"/>
</dbReference>
<keyword evidence="3" id="KW-1185">Reference proteome</keyword>
<reference evidence="2" key="1">
    <citation type="submission" date="2019-02" db="EMBL/GenBank/DDBJ databases">
        <authorList>
            <person name="Li S.-H."/>
        </authorList>
    </citation>
    <scope>NUCLEOTIDE SEQUENCE</scope>
    <source>
        <strain evidence="2">IMCC11814</strain>
    </source>
</reference>
<dbReference type="EMBL" id="SHNO01000001">
    <property type="protein sequence ID" value="MCX2977193.1"/>
    <property type="molecule type" value="Genomic_DNA"/>
</dbReference>
<evidence type="ECO:0000256" key="1">
    <source>
        <dbReference type="ARBA" id="ARBA00006484"/>
    </source>
</evidence>
<name>A0ABT3T4K8_9GAMM</name>